<evidence type="ECO:0000313" key="7">
    <source>
        <dbReference type="EMBL" id="SFW60120.1"/>
    </source>
</evidence>
<gene>
    <name evidence="7" type="ORF">SAMN05661012_02843</name>
    <name evidence="8" type="ORF">SR876_30110</name>
</gene>
<dbReference type="PANTHER" id="PTHR32060:SF30">
    <property type="entry name" value="CARBOXY-TERMINAL PROCESSING PROTEASE CTPA"/>
    <property type="match status" value="1"/>
</dbReference>
<evidence type="ECO:0000256" key="4">
    <source>
        <dbReference type="ARBA" id="ARBA00022825"/>
    </source>
</evidence>
<dbReference type="AlphaFoldDB" id="A0A1K1QJJ9"/>
<accession>A0A1K1QJJ9</accession>
<keyword evidence="2 5" id="KW-0645">Protease</keyword>
<organism evidence="7 9">
    <name type="scientific">Chitinophaga sancti</name>
    <dbReference type="NCBI Taxonomy" id="1004"/>
    <lineage>
        <taxon>Bacteria</taxon>
        <taxon>Pseudomonadati</taxon>
        <taxon>Bacteroidota</taxon>
        <taxon>Chitinophagia</taxon>
        <taxon>Chitinophagales</taxon>
        <taxon>Chitinophagaceae</taxon>
        <taxon>Chitinophaga</taxon>
    </lineage>
</organism>
<dbReference type="GO" id="GO:0030288">
    <property type="term" value="C:outer membrane-bounded periplasmic space"/>
    <property type="evidence" value="ECO:0007669"/>
    <property type="project" value="TreeGrafter"/>
</dbReference>
<dbReference type="Pfam" id="PF13180">
    <property type="entry name" value="PDZ_2"/>
    <property type="match status" value="1"/>
</dbReference>
<comment type="similarity">
    <text evidence="1 5">Belongs to the peptidase S41A family.</text>
</comment>
<name>A0A1K1QJJ9_9BACT</name>
<keyword evidence="4 5" id="KW-0720">Serine protease</keyword>
<dbReference type="InterPro" id="IPR029045">
    <property type="entry name" value="ClpP/crotonase-like_dom_sf"/>
</dbReference>
<dbReference type="CDD" id="cd06782">
    <property type="entry name" value="cpPDZ_CPP-like"/>
    <property type="match status" value="1"/>
</dbReference>
<reference evidence="7 9" key="1">
    <citation type="submission" date="2016-11" db="EMBL/GenBank/DDBJ databases">
        <authorList>
            <person name="Jaros S."/>
            <person name="Januszkiewicz K."/>
            <person name="Wedrychowicz H."/>
        </authorList>
    </citation>
    <scope>NUCLEOTIDE SEQUENCE [LARGE SCALE GENOMIC DNA]</scope>
    <source>
        <strain evidence="7 9">DSM 784</strain>
    </source>
</reference>
<dbReference type="GO" id="GO:0008236">
    <property type="term" value="F:serine-type peptidase activity"/>
    <property type="evidence" value="ECO:0007669"/>
    <property type="project" value="UniProtKB-KW"/>
</dbReference>
<dbReference type="SMART" id="SM00228">
    <property type="entry name" value="PDZ"/>
    <property type="match status" value="1"/>
</dbReference>
<dbReference type="SUPFAM" id="SSF50156">
    <property type="entry name" value="PDZ domain-like"/>
    <property type="match status" value="1"/>
</dbReference>
<dbReference type="Proteomes" id="UP001326715">
    <property type="component" value="Chromosome"/>
</dbReference>
<dbReference type="RefSeq" id="WP_072361143.1">
    <property type="nucleotide sequence ID" value="NZ_CP139972.1"/>
</dbReference>
<dbReference type="PROSITE" id="PS50106">
    <property type="entry name" value="PDZ"/>
    <property type="match status" value="1"/>
</dbReference>
<dbReference type="InterPro" id="IPR005151">
    <property type="entry name" value="Tail-specific_protease"/>
</dbReference>
<dbReference type="GO" id="GO:0006508">
    <property type="term" value="P:proteolysis"/>
    <property type="evidence" value="ECO:0007669"/>
    <property type="project" value="UniProtKB-KW"/>
</dbReference>
<dbReference type="SMART" id="SM00245">
    <property type="entry name" value="TSPc"/>
    <property type="match status" value="1"/>
</dbReference>
<dbReference type="GO" id="GO:0004175">
    <property type="term" value="F:endopeptidase activity"/>
    <property type="evidence" value="ECO:0007669"/>
    <property type="project" value="TreeGrafter"/>
</dbReference>
<keyword evidence="10" id="KW-1185">Reference proteome</keyword>
<dbReference type="CDD" id="cd07560">
    <property type="entry name" value="Peptidase_S41_CPP"/>
    <property type="match status" value="1"/>
</dbReference>
<reference evidence="8 10" key="2">
    <citation type="submission" date="2023-11" db="EMBL/GenBank/DDBJ databases">
        <title>MicrobeMod: A computational toolkit for identifying prokaryotic methylation and restriction-modification with nanopore sequencing.</title>
        <authorList>
            <person name="Crits-Christoph A."/>
            <person name="Kang S.C."/>
            <person name="Lee H."/>
            <person name="Ostrov N."/>
        </authorList>
    </citation>
    <scope>NUCLEOTIDE SEQUENCE [LARGE SCALE GENOMIC DNA]</scope>
    <source>
        <strain evidence="8 10">ATCC 23090</strain>
    </source>
</reference>
<dbReference type="NCBIfam" id="TIGR00225">
    <property type="entry name" value="prc"/>
    <property type="match status" value="1"/>
</dbReference>
<dbReference type="STRING" id="1004.SAMN05661012_02843"/>
<evidence type="ECO:0000256" key="5">
    <source>
        <dbReference type="RuleBase" id="RU004404"/>
    </source>
</evidence>
<dbReference type="OrthoDB" id="9812068at2"/>
<dbReference type="EMBL" id="FPIZ01000008">
    <property type="protein sequence ID" value="SFW60120.1"/>
    <property type="molecule type" value="Genomic_DNA"/>
</dbReference>
<dbReference type="Proteomes" id="UP000183788">
    <property type="component" value="Unassembled WGS sequence"/>
</dbReference>
<feature type="domain" description="PDZ" evidence="6">
    <location>
        <begin position="92"/>
        <end position="162"/>
    </location>
</feature>
<dbReference type="InterPro" id="IPR004447">
    <property type="entry name" value="Peptidase_S41A"/>
</dbReference>
<dbReference type="InterPro" id="IPR001478">
    <property type="entry name" value="PDZ"/>
</dbReference>
<dbReference type="EMBL" id="CP140154">
    <property type="protein sequence ID" value="WQG89186.1"/>
    <property type="molecule type" value="Genomic_DNA"/>
</dbReference>
<sequence>MSNRKLNVFLPLLLAVVLALGMYLGHKMPGSNTGAQTLLFSRVDRGPLQEVMDLLKVKYVDTLKLGDLQQEAIEGLLSHLDPHSIYIPPSSLEEVNEDLDGNFQGIGVEFNITADTVNVISVIAGGPSETAGVQTGDKIIRVNDSLVAGNHITSDKIRQLLRGPKGSKVNVAMMRNNKILPIQITRGIIPLYSIDASYMATPEIGYIKISKFSGTTFDEFMQAMRKLEKQKMKKLVIDLRQNPGGYLDAATRIADELLDDNKLILYTKGKSYPRTDYKCEKPGLFEHGALAILTDEGSASASEILAGAVQDWDRGTIIGRRTFGKGLVQEQFDLSNGGALRLTVARYYTPSGRSIQKSYANGREAYDEDILNRFNHGEFVNQDSIKVLDTVKYKTASGRVVYGGGGITPDIFIPFDTSRFSPVLSGMYSRSAFSNFVYQYYVGHKNEFKQYKDASQFVNQYQVPASIMNAFKSYAERDSIKGVNGLKPHDEVEIQNRLKAILARQIWSYEGYWESLNKNDEMMKKAIDVLNKESND</sequence>
<keyword evidence="3 5" id="KW-0378">Hydrolase</keyword>
<dbReference type="Gene3D" id="3.30.750.44">
    <property type="match status" value="1"/>
</dbReference>
<evidence type="ECO:0000256" key="3">
    <source>
        <dbReference type="ARBA" id="ARBA00022801"/>
    </source>
</evidence>
<evidence type="ECO:0000256" key="2">
    <source>
        <dbReference type="ARBA" id="ARBA00022670"/>
    </source>
</evidence>
<dbReference type="InterPro" id="IPR036034">
    <property type="entry name" value="PDZ_sf"/>
</dbReference>
<dbReference type="Gene3D" id="3.90.226.10">
    <property type="entry name" value="2-enoyl-CoA Hydratase, Chain A, domain 1"/>
    <property type="match status" value="1"/>
</dbReference>
<evidence type="ECO:0000259" key="6">
    <source>
        <dbReference type="PROSITE" id="PS50106"/>
    </source>
</evidence>
<evidence type="ECO:0000256" key="1">
    <source>
        <dbReference type="ARBA" id="ARBA00009179"/>
    </source>
</evidence>
<dbReference type="Gene3D" id="2.30.42.10">
    <property type="match status" value="1"/>
</dbReference>
<protein>
    <submittedName>
        <fullName evidence="7">Carboxyl-terminal processing protease</fullName>
    </submittedName>
    <submittedName>
        <fullName evidence="8">S41 family peptidase</fullName>
    </submittedName>
</protein>
<evidence type="ECO:0000313" key="8">
    <source>
        <dbReference type="EMBL" id="WQG89186.1"/>
    </source>
</evidence>
<dbReference type="SUPFAM" id="SSF52096">
    <property type="entry name" value="ClpP/crotonase"/>
    <property type="match status" value="1"/>
</dbReference>
<dbReference type="PANTHER" id="PTHR32060">
    <property type="entry name" value="TAIL-SPECIFIC PROTEASE"/>
    <property type="match status" value="1"/>
</dbReference>
<proteinExistence type="inferred from homology"/>
<dbReference type="GO" id="GO:0007165">
    <property type="term" value="P:signal transduction"/>
    <property type="evidence" value="ECO:0007669"/>
    <property type="project" value="TreeGrafter"/>
</dbReference>
<dbReference type="Pfam" id="PF03572">
    <property type="entry name" value="Peptidase_S41"/>
    <property type="match status" value="1"/>
</dbReference>
<evidence type="ECO:0000313" key="10">
    <source>
        <dbReference type="Proteomes" id="UP001326715"/>
    </source>
</evidence>
<evidence type="ECO:0000313" key="9">
    <source>
        <dbReference type="Proteomes" id="UP000183788"/>
    </source>
</evidence>